<dbReference type="Gene3D" id="3.20.20.450">
    <property type="entry name" value="EAL domain"/>
    <property type="match status" value="1"/>
</dbReference>
<dbReference type="AlphaFoldDB" id="A0A2R4NDX8"/>
<keyword evidence="2" id="KW-0614">Plasmid</keyword>
<proteinExistence type="predicted"/>
<dbReference type="GO" id="GO:0071111">
    <property type="term" value="F:cyclic-guanylate-specific phosphodiesterase activity"/>
    <property type="evidence" value="ECO:0007669"/>
    <property type="project" value="InterPro"/>
</dbReference>
<dbReference type="EMBL" id="MG288679">
    <property type="protein sequence ID" value="AVX34351.1"/>
    <property type="molecule type" value="Genomic_DNA"/>
</dbReference>
<geneLocation type="plasmid" evidence="2">
    <name>p911021-tetA</name>
</geneLocation>
<dbReference type="PROSITE" id="PS50883">
    <property type="entry name" value="EAL"/>
    <property type="match status" value="1"/>
</dbReference>
<reference evidence="2" key="1">
    <citation type="submission" date="2017-10" db="EMBL/GenBank/DDBJ databases">
        <title>Complete sequence of p911021-tetA.</title>
        <authorList>
            <person name="Feng J."/>
            <person name="Zeng L."/>
            <person name="Jiang X."/>
            <person name="Zhan Z."/>
            <person name="Luo W."/>
            <person name="Zhao Y."/>
            <person name="Tong Y."/>
            <person name="Zhou D."/>
        </authorList>
    </citation>
    <scope>NUCLEOTIDE SEQUENCE</scope>
    <source>
        <plasmid evidence="2">p911021-tetA</plasmid>
    </source>
</reference>
<name>A0A2R4NDX8_KLEPN</name>
<dbReference type="PANTHER" id="PTHR33121">
    <property type="entry name" value="CYCLIC DI-GMP PHOSPHODIESTERASE PDEF"/>
    <property type="match status" value="1"/>
</dbReference>
<accession>A0A2R4NDX8</accession>
<dbReference type="Pfam" id="PF00563">
    <property type="entry name" value="EAL"/>
    <property type="match status" value="1"/>
</dbReference>
<dbReference type="InterPro" id="IPR050706">
    <property type="entry name" value="Cyclic-di-GMP_PDE-like"/>
</dbReference>
<sequence>MQEHLRKTPSLRLSLNVGDDEMTDNLYLERLVSGCRRHDIQHRQIKLEITEDSRSESGLIAAFCQQARQHGFMISLDDFGTGTANIGVRLENGIILR</sequence>
<dbReference type="SUPFAM" id="SSF141868">
    <property type="entry name" value="EAL domain-like"/>
    <property type="match status" value="1"/>
</dbReference>
<evidence type="ECO:0000313" key="2">
    <source>
        <dbReference type="EMBL" id="AVX34351.1"/>
    </source>
</evidence>
<protein>
    <submittedName>
        <fullName evidence="2">Diguanylate cyclase/phosphodiesterase (GGDEF &amp; EAL domains) with PAS/PAC sensor(S)</fullName>
    </submittedName>
</protein>
<dbReference type="PANTHER" id="PTHR33121:SF70">
    <property type="entry name" value="SIGNALING PROTEIN YKOW"/>
    <property type="match status" value="1"/>
</dbReference>
<dbReference type="InterPro" id="IPR001633">
    <property type="entry name" value="EAL_dom"/>
</dbReference>
<dbReference type="InterPro" id="IPR035919">
    <property type="entry name" value="EAL_sf"/>
</dbReference>
<evidence type="ECO:0000259" key="1">
    <source>
        <dbReference type="PROSITE" id="PS50883"/>
    </source>
</evidence>
<organism evidence="2">
    <name type="scientific">Klebsiella pneumoniae</name>
    <dbReference type="NCBI Taxonomy" id="573"/>
    <lineage>
        <taxon>Bacteria</taxon>
        <taxon>Pseudomonadati</taxon>
        <taxon>Pseudomonadota</taxon>
        <taxon>Gammaproteobacteria</taxon>
        <taxon>Enterobacterales</taxon>
        <taxon>Enterobacteriaceae</taxon>
        <taxon>Klebsiella/Raoultella group</taxon>
        <taxon>Klebsiella</taxon>
        <taxon>Klebsiella pneumoniae complex</taxon>
    </lineage>
</organism>
<feature type="domain" description="EAL" evidence="1">
    <location>
        <begin position="1"/>
        <end position="97"/>
    </location>
</feature>